<dbReference type="InterPro" id="IPR015421">
    <property type="entry name" value="PyrdxlP-dep_Trfase_major"/>
</dbReference>
<dbReference type="AlphaFoldDB" id="A0A5N0EIX0"/>
<dbReference type="CDD" id="cd00609">
    <property type="entry name" value="AAT_like"/>
    <property type="match status" value="1"/>
</dbReference>
<organism evidence="2 3">
    <name type="scientific">Nocardia colli</name>
    <dbReference type="NCBI Taxonomy" id="2545717"/>
    <lineage>
        <taxon>Bacteria</taxon>
        <taxon>Bacillati</taxon>
        <taxon>Actinomycetota</taxon>
        <taxon>Actinomycetes</taxon>
        <taxon>Mycobacteriales</taxon>
        <taxon>Nocardiaceae</taxon>
        <taxon>Nocardia</taxon>
    </lineage>
</organism>
<gene>
    <name evidence="2" type="ORF">F3087_07940</name>
</gene>
<dbReference type="InterPro" id="IPR015422">
    <property type="entry name" value="PyrdxlP-dep_Trfase_small"/>
</dbReference>
<evidence type="ECO:0000259" key="1">
    <source>
        <dbReference type="Pfam" id="PF00155"/>
    </source>
</evidence>
<keyword evidence="2" id="KW-0808">Transferase</keyword>
<dbReference type="GO" id="GO:0008483">
    <property type="term" value="F:transaminase activity"/>
    <property type="evidence" value="ECO:0007669"/>
    <property type="project" value="UniProtKB-KW"/>
</dbReference>
<dbReference type="GO" id="GO:0030170">
    <property type="term" value="F:pyridoxal phosphate binding"/>
    <property type="evidence" value="ECO:0007669"/>
    <property type="project" value="InterPro"/>
</dbReference>
<evidence type="ECO:0000313" key="3">
    <source>
        <dbReference type="Proteomes" id="UP000323876"/>
    </source>
</evidence>
<dbReference type="InterPro" id="IPR015424">
    <property type="entry name" value="PyrdxlP-dep_Trfase"/>
</dbReference>
<feature type="domain" description="Aminotransferase class I/classII large" evidence="1">
    <location>
        <begin position="80"/>
        <end position="362"/>
    </location>
</feature>
<accession>A0A5N0EIX0</accession>
<dbReference type="InterPro" id="IPR004839">
    <property type="entry name" value="Aminotransferase_I/II_large"/>
</dbReference>
<dbReference type="Pfam" id="PF00155">
    <property type="entry name" value="Aminotran_1_2"/>
    <property type="match status" value="1"/>
</dbReference>
<sequence length="376" mass="41228">MVVCMPDNITDLEVKALVDGVNLSDGHPRMSLSSTQSEIVAGFPEVFAQTRKLPVDVVEKSARNAFLSSIGQHTALSDGVTFRSCYSSSTAIDMIGKAIRLADRKVAMVEPTFDNLHDLLAGHGLSIHSVAESELAGGTLEDVIPAHGVLFTVSPNNPTGAVIDADRLHQIAAACADRDTVLVIDSCFRAQDLRAQYDMYAVLGQYDLDWATIEDTGKLWPLQELKAGFLNWNVGNPLPLARMYSDHMLSASPFILRIVELFAEDGRHGGYDRLRGGIQSNRTLARDHINLAPAYPESRISVDTFRLPEGVEASALYTELGEIGVHVLPGELFYWAQPKLGTDLIRISLARDPEAVVTGCQRVDQHLEAWRRVVIR</sequence>
<dbReference type="OrthoDB" id="3861823at2"/>
<reference evidence="2 3" key="1">
    <citation type="submission" date="2019-09" db="EMBL/GenBank/DDBJ databases">
        <authorList>
            <person name="Wang X."/>
        </authorList>
    </citation>
    <scope>NUCLEOTIDE SEQUENCE [LARGE SCALE GENOMIC DNA]</scope>
    <source>
        <strain evidence="2 3">CICC 11023</strain>
    </source>
</reference>
<dbReference type="EMBL" id="VXLC01000003">
    <property type="protein sequence ID" value="KAA8888923.1"/>
    <property type="molecule type" value="Genomic_DNA"/>
</dbReference>
<name>A0A5N0EIX0_9NOCA</name>
<dbReference type="SUPFAM" id="SSF53383">
    <property type="entry name" value="PLP-dependent transferases"/>
    <property type="match status" value="1"/>
</dbReference>
<keyword evidence="3" id="KW-1185">Reference proteome</keyword>
<dbReference type="Gene3D" id="3.90.1150.10">
    <property type="entry name" value="Aspartate Aminotransferase, domain 1"/>
    <property type="match status" value="1"/>
</dbReference>
<dbReference type="Proteomes" id="UP000323876">
    <property type="component" value="Unassembled WGS sequence"/>
</dbReference>
<comment type="caution">
    <text evidence="2">The sequence shown here is derived from an EMBL/GenBank/DDBJ whole genome shotgun (WGS) entry which is preliminary data.</text>
</comment>
<proteinExistence type="predicted"/>
<keyword evidence="2" id="KW-0032">Aminotransferase</keyword>
<evidence type="ECO:0000313" key="2">
    <source>
        <dbReference type="EMBL" id="KAA8888923.1"/>
    </source>
</evidence>
<protein>
    <submittedName>
        <fullName evidence="2">Aminotransferase class I/II-fold pyridoxal phosphate-dependent enzyme</fullName>
    </submittedName>
</protein>
<dbReference type="Gene3D" id="3.40.640.10">
    <property type="entry name" value="Type I PLP-dependent aspartate aminotransferase-like (Major domain)"/>
    <property type="match status" value="1"/>
</dbReference>